<sequence length="246" mass="26598">MAKASPQEQRKLLTLAERDADVARAEQAEQRVWQHPDLPVREQRLAEAAEAAVAADSRVNDVQSRLAASEAAVAKVQAHRDKDQRQLDAGAGTAQDLMALSHELQTLGDRQNALEEEELVIMEELEDAQSGAAEATQERDASQAHLEALRAELTEEAAARAEELRTAHAARAACAQDIEPTLLALYDKARARRGVGAARLYHGVSEGSGLKLAPGDLQEIKNAADDDVVYCPDSGALLVRDPEWMG</sequence>
<evidence type="ECO:0000259" key="2">
    <source>
        <dbReference type="Pfam" id="PF02591"/>
    </source>
</evidence>
<evidence type="ECO:0000313" key="4">
    <source>
        <dbReference type="EMBL" id="MBG6083423.1"/>
    </source>
</evidence>
<dbReference type="AlphaFoldDB" id="A0A931DAP8"/>
<evidence type="ECO:0000256" key="1">
    <source>
        <dbReference type="SAM" id="Coils"/>
    </source>
</evidence>
<comment type="caution">
    <text evidence="4">The sequence shown here is derived from an EMBL/GenBank/DDBJ whole genome shotgun (WGS) entry which is preliminary data.</text>
</comment>
<name>A0A931DAP8_9MICC</name>
<dbReference type="InterPro" id="IPR056003">
    <property type="entry name" value="CT398_CC_hairpin"/>
</dbReference>
<proteinExistence type="predicted"/>
<feature type="domain" description="C4-type zinc ribbon" evidence="2">
    <location>
        <begin position="204"/>
        <end position="238"/>
    </location>
</feature>
<protein>
    <submittedName>
        <fullName evidence="4">Nucleic acid-binding Zn-ribbon protein</fullName>
    </submittedName>
</protein>
<dbReference type="Gene3D" id="1.10.287.1490">
    <property type="match status" value="1"/>
</dbReference>
<organism evidence="4 5">
    <name type="scientific">Zhihengliuella flava</name>
    <dbReference type="NCBI Taxonomy" id="1285193"/>
    <lineage>
        <taxon>Bacteria</taxon>
        <taxon>Bacillati</taxon>
        <taxon>Actinomycetota</taxon>
        <taxon>Actinomycetes</taxon>
        <taxon>Micrococcales</taxon>
        <taxon>Micrococcaceae</taxon>
        <taxon>Zhihengliuella</taxon>
    </lineage>
</organism>
<feature type="domain" description="CT398-like coiled coil hairpin" evidence="3">
    <location>
        <begin position="15"/>
        <end position="194"/>
    </location>
</feature>
<dbReference type="Proteomes" id="UP000625033">
    <property type="component" value="Unassembled WGS sequence"/>
</dbReference>
<dbReference type="EMBL" id="JADOTZ010000001">
    <property type="protein sequence ID" value="MBG6083423.1"/>
    <property type="molecule type" value="Genomic_DNA"/>
</dbReference>
<gene>
    <name evidence="4" type="ORF">IW252_000190</name>
</gene>
<keyword evidence="5" id="KW-1185">Reference proteome</keyword>
<dbReference type="Pfam" id="PF24481">
    <property type="entry name" value="CT398_CC"/>
    <property type="match status" value="1"/>
</dbReference>
<accession>A0A931DAP8</accession>
<dbReference type="Pfam" id="PF02591">
    <property type="entry name" value="Zn_ribbon_9"/>
    <property type="match status" value="1"/>
</dbReference>
<evidence type="ECO:0000259" key="3">
    <source>
        <dbReference type="Pfam" id="PF24481"/>
    </source>
</evidence>
<evidence type="ECO:0000313" key="5">
    <source>
        <dbReference type="Proteomes" id="UP000625033"/>
    </source>
</evidence>
<dbReference type="InterPro" id="IPR003743">
    <property type="entry name" value="Zf-RING_7"/>
</dbReference>
<dbReference type="RefSeq" id="WP_196834860.1">
    <property type="nucleotide sequence ID" value="NZ_JADOTZ010000001.1"/>
</dbReference>
<reference evidence="4" key="1">
    <citation type="submission" date="2020-11" db="EMBL/GenBank/DDBJ databases">
        <title>Sequencing the genomes of 1000 actinobacteria strains.</title>
        <authorList>
            <person name="Klenk H.-P."/>
        </authorList>
    </citation>
    <scope>NUCLEOTIDE SEQUENCE</scope>
    <source>
        <strain evidence="4">DSM 26152</strain>
    </source>
</reference>
<feature type="coiled-coil region" evidence="1">
    <location>
        <begin position="97"/>
        <end position="152"/>
    </location>
</feature>
<keyword evidence="1" id="KW-0175">Coiled coil</keyword>